<name>A0A380K9H3_9STRE</name>
<dbReference type="PANTHER" id="PTHR36112">
    <property type="entry name" value="RIBOSOMAL RNA SMALL SUBUNIT METHYLTRANSFERASE J"/>
    <property type="match status" value="1"/>
</dbReference>
<keyword evidence="2" id="KW-1185">Reference proteome</keyword>
<dbReference type="Pfam" id="PF04445">
    <property type="entry name" value="SAM_MT"/>
    <property type="match status" value="1"/>
</dbReference>
<keyword evidence="1" id="KW-0489">Methyltransferase</keyword>
<organism evidence="1 2">
    <name type="scientific">Streptococcus hyointestinalis</name>
    <dbReference type="NCBI Taxonomy" id="1337"/>
    <lineage>
        <taxon>Bacteria</taxon>
        <taxon>Bacillati</taxon>
        <taxon>Bacillota</taxon>
        <taxon>Bacilli</taxon>
        <taxon>Lactobacillales</taxon>
        <taxon>Streptococcaceae</taxon>
        <taxon>Streptococcus</taxon>
    </lineage>
</organism>
<dbReference type="GO" id="GO:0008990">
    <property type="term" value="F:rRNA (guanine-N2-)-methyltransferase activity"/>
    <property type="evidence" value="ECO:0007669"/>
    <property type="project" value="InterPro"/>
</dbReference>
<dbReference type="AlphaFoldDB" id="A0A380K9H3"/>
<dbReference type="Proteomes" id="UP000254924">
    <property type="component" value="Unassembled WGS sequence"/>
</dbReference>
<dbReference type="OrthoDB" id="1653798at2"/>
<accession>A0A380K9H3</accession>
<dbReference type="PANTHER" id="PTHR36112:SF1">
    <property type="entry name" value="RIBOSOMAL RNA SMALL SUBUNIT METHYLTRANSFERASE J"/>
    <property type="match status" value="1"/>
</dbReference>
<dbReference type="InterPro" id="IPR029063">
    <property type="entry name" value="SAM-dependent_MTases_sf"/>
</dbReference>
<sequence length="255" mass="28506">MTICVTTSFRPSSSQESQAKELAESLGAIYKERRKESLKRLMGDSAGILVVYKDKLVFQDDKGEELTFHPDTAMLRLKAAHDPLRELVGTPQKTVLDTTMGLASDSIVIAAAGHDVTAVESELIPYTLVSMGLKNYSSSNEDLTVAMRSIKTVHSDNLAYLKSQPDQAFDVIYCDPMFRHSIKEAHNLSGLASLANLTPMSSELLAEMKRVAREKIIIKAHFKDDVFEKYGFKRLVRPNQKFHYGVIKLFGKFSK</sequence>
<keyword evidence="1" id="KW-0808">Transferase</keyword>
<gene>
    <name evidence="1" type="ORF">NCTC12224_01152</name>
</gene>
<dbReference type="Gene3D" id="3.40.50.150">
    <property type="entry name" value="Vaccinia Virus protein VP39"/>
    <property type="match status" value="1"/>
</dbReference>
<dbReference type="EMBL" id="UHFN01000007">
    <property type="protein sequence ID" value="SUN60776.1"/>
    <property type="molecule type" value="Genomic_DNA"/>
</dbReference>
<protein>
    <submittedName>
        <fullName evidence="1">SAM-dependent methyltransferase</fullName>
    </submittedName>
</protein>
<evidence type="ECO:0000313" key="1">
    <source>
        <dbReference type="EMBL" id="SUN60776.1"/>
    </source>
</evidence>
<dbReference type="SUPFAM" id="SSF53335">
    <property type="entry name" value="S-adenosyl-L-methionine-dependent methyltransferases"/>
    <property type="match status" value="1"/>
</dbReference>
<dbReference type="InterPro" id="IPR007536">
    <property type="entry name" value="16SrRNA_methylTrfase_J"/>
</dbReference>
<evidence type="ECO:0000313" key="2">
    <source>
        <dbReference type="Proteomes" id="UP000254924"/>
    </source>
</evidence>
<proteinExistence type="predicted"/>
<reference evidence="1 2" key="1">
    <citation type="submission" date="2018-06" db="EMBL/GenBank/DDBJ databases">
        <authorList>
            <consortium name="Pathogen Informatics"/>
            <person name="Doyle S."/>
        </authorList>
    </citation>
    <scope>NUCLEOTIDE SEQUENCE [LARGE SCALE GENOMIC DNA]</scope>
    <source>
        <strain evidence="1 2">NCTC12224</strain>
    </source>
</reference>